<evidence type="ECO:0000256" key="4">
    <source>
        <dbReference type="ARBA" id="ARBA00022884"/>
    </source>
</evidence>
<evidence type="ECO:0000256" key="7">
    <source>
        <dbReference type="RuleBase" id="RU368100"/>
    </source>
</evidence>
<evidence type="ECO:0000313" key="9">
    <source>
        <dbReference type="EMBL" id="OIW26828.1"/>
    </source>
</evidence>
<evidence type="ECO:0000256" key="1">
    <source>
        <dbReference type="ARBA" id="ARBA00004496"/>
    </source>
</evidence>
<dbReference type="InParanoid" id="A0A1J7JC55"/>
<proteinExistence type="inferred from homology"/>
<keyword evidence="10" id="KW-1185">Reference proteome</keyword>
<dbReference type="STRING" id="1408157.A0A1J7JC55"/>
<dbReference type="OrthoDB" id="19209at2759"/>
<keyword evidence="3 7" id="KW-0963">Cytoplasm</keyword>
<evidence type="ECO:0000256" key="3">
    <source>
        <dbReference type="ARBA" id="ARBA00022490"/>
    </source>
</evidence>
<evidence type="ECO:0000256" key="5">
    <source>
        <dbReference type="ARBA" id="ARBA00023135"/>
    </source>
</evidence>
<evidence type="ECO:0000256" key="8">
    <source>
        <dbReference type="SAM" id="MobiDB-lite"/>
    </source>
</evidence>
<dbReference type="PANTHER" id="PTHR12013">
    <property type="entry name" value="SIGNAL RECOGNITION PARTICLE 14 KD PROTEIN"/>
    <property type="match status" value="1"/>
</dbReference>
<feature type="region of interest" description="Disordered" evidence="8">
    <location>
        <begin position="35"/>
        <end position="56"/>
    </location>
</feature>
<dbReference type="Gene3D" id="3.30.720.10">
    <property type="entry name" value="Signal recognition particle alu RNA binding heterodimer, srp9/1"/>
    <property type="match status" value="1"/>
</dbReference>
<name>A0A1J7JC55_9PEZI</name>
<dbReference type="GO" id="GO:0005786">
    <property type="term" value="C:signal recognition particle, endoplasmic reticulum targeting"/>
    <property type="evidence" value="ECO:0007669"/>
    <property type="project" value="UniProtKB-UniRule"/>
</dbReference>
<gene>
    <name evidence="9" type="ORF">CONLIGDRAFT_635081</name>
</gene>
<sequence>MAVLSQDEFFAKLTDLFRSHEGKDHGEIFLTQKRFTGNNTSSPSAPAAITSEPLEPAPILIRATDGQSKEDRASKVKISTLVQPDDLDIFYTRYAEVCRSGMTTLKPRDRTKRKKNKKKKVGGGGAGQTSMRAVE</sequence>
<organism evidence="9 10">
    <name type="scientific">Coniochaeta ligniaria NRRL 30616</name>
    <dbReference type="NCBI Taxonomy" id="1408157"/>
    <lineage>
        <taxon>Eukaryota</taxon>
        <taxon>Fungi</taxon>
        <taxon>Dikarya</taxon>
        <taxon>Ascomycota</taxon>
        <taxon>Pezizomycotina</taxon>
        <taxon>Sordariomycetes</taxon>
        <taxon>Sordariomycetidae</taxon>
        <taxon>Coniochaetales</taxon>
        <taxon>Coniochaetaceae</taxon>
        <taxon>Coniochaeta</taxon>
    </lineage>
</organism>
<keyword evidence="6 7" id="KW-0687">Ribonucleoprotein</keyword>
<comment type="similarity">
    <text evidence="2 7">Belongs to the SRP14 family.</text>
</comment>
<keyword evidence="4 7" id="KW-0694">RNA-binding</keyword>
<evidence type="ECO:0000256" key="6">
    <source>
        <dbReference type="ARBA" id="ARBA00023274"/>
    </source>
</evidence>
<dbReference type="GO" id="GO:0030942">
    <property type="term" value="F:endoplasmic reticulum signal peptide binding"/>
    <property type="evidence" value="ECO:0007669"/>
    <property type="project" value="UniProtKB-UniRule"/>
</dbReference>
<dbReference type="Proteomes" id="UP000182658">
    <property type="component" value="Unassembled WGS sequence"/>
</dbReference>
<dbReference type="Pfam" id="PF02290">
    <property type="entry name" value="SRP14"/>
    <property type="match status" value="1"/>
</dbReference>
<reference evidence="9 10" key="1">
    <citation type="submission" date="2016-10" db="EMBL/GenBank/DDBJ databases">
        <title>Draft genome sequence of Coniochaeta ligniaria NRRL30616, a lignocellulolytic fungus for bioabatement of inhibitors in plant biomass hydrolysates.</title>
        <authorList>
            <consortium name="DOE Joint Genome Institute"/>
            <person name="Jimenez D.J."/>
            <person name="Hector R.E."/>
            <person name="Riley R."/>
            <person name="Sun H."/>
            <person name="Grigoriev I.V."/>
            <person name="Van Elsas J.D."/>
            <person name="Nichols N.N."/>
        </authorList>
    </citation>
    <scope>NUCLEOTIDE SEQUENCE [LARGE SCALE GENOMIC DNA]</scope>
    <source>
        <strain evidence="9 10">NRRL 30616</strain>
    </source>
</reference>
<protein>
    <recommendedName>
        <fullName evidence="7">Signal recognition particle subunit SRP14</fullName>
    </recommendedName>
    <alternativeName>
        <fullName evidence="7">Signal recognition particle 14 kDa protein</fullName>
    </alternativeName>
</protein>
<feature type="compositionally biased region" description="Basic residues" evidence="8">
    <location>
        <begin position="109"/>
        <end position="121"/>
    </location>
</feature>
<dbReference type="GO" id="GO:0008312">
    <property type="term" value="F:7S RNA binding"/>
    <property type="evidence" value="ECO:0007669"/>
    <property type="project" value="UniProtKB-UniRule"/>
</dbReference>
<dbReference type="InterPro" id="IPR009018">
    <property type="entry name" value="Signal_recog_particle_SRP9/14"/>
</dbReference>
<comment type="function">
    <text evidence="7">Component of the signal recognition particle (SRP) complex, a ribonucleoprotein complex that mediates the cotranslational targeting of secretory and membrane proteins to the endoplasmic reticulum (ER).</text>
</comment>
<keyword evidence="5 7" id="KW-0733">Signal recognition particle</keyword>
<dbReference type="InterPro" id="IPR003210">
    <property type="entry name" value="Signal_recog_particle_SRP14"/>
</dbReference>
<dbReference type="GO" id="GO:0006614">
    <property type="term" value="P:SRP-dependent cotranslational protein targeting to membrane"/>
    <property type="evidence" value="ECO:0007669"/>
    <property type="project" value="UniProtKB-UniRule"/>
</dbReference>
<comment type="subunit">
    <text evidence="7">Component of a fungal signal recognition particle (SRP) complex that consists of a 7SL RNA molecule (scR1) and at least six protein subunits: SRP72, SRP68, SRP54, SEC65, SRP21 and SRP14.</text>
</comment>
<accession>A0A1J7JC55</accession>
<evidence type="ECO:0000313" key="10">
    <source>
        <dbReference type="Proteomes" id="UP000182658"/>
    </source>
</evidence>
<comment type="subcellular location">
    <subcellularLocation>
        <location evidence="1 7">Cytoplasm</location>
    </subcellularLocation>
</comment>
<dbReference type="AlphaFoldDB" id="A0A1J7JC55"/>
<feature type="region of interest" description="Disordered" evidence="8">
    <location>
        <begin position="101"/>
        <end position="135"/>
    </location>
</feature>
<dbReference type="EMBL" id="KV875100">
    <property type="protein sequence ID" value="OIW26828.1"/>
    <property type="molecule type" value="Genomic_DNA"/>
</dbReference>
<dbReference type="SUPFAM" id="SSF54762">
    <property type="entry name" value="Signal recognition particle alu RNA binding heterodimer, SRP9/14"/>
    <property type="match status" value="1"/>
</dbReference>
<evidence type="ECO:0000256" key="2">
    <source>
        <dbReference type="ARBA" id="ARBA00010349"/>
    </source>
</evidence>